<name>A0ABV9D6F0_9MICO</name>
<feature type="region of interest" description="Disordered" evidence="8">
    <location>
        <begin position="1"/>
        <end position="25"/>
    </location>
</feature>
<dbReference type="Gene3D" id="3.30.200.20">
    <property type="entry name" value="Phosphorylase Kinase, domain 1"/>
    <property type="match status" value="1"/>
</dbReference>
<evidence type="ECO:0000313" key="10">
    <source>
        <dbReference type="EMBL" id="MFC4553793.1"/>
    </source>
</evidence>
<comment type="similarity">
    <text evidence="1 7">Belongs to the aminoglycoside phosphotransferase family.</text>
</comment>
<evidence type="ECO:0000256" key="6">
    <source>
        <dbReference type="ARBA" id="ARBA00023251"/>
    </source>
</evidence>
<keyword evidence="6 7" id="KW-0046">Antibiotic resistance</keyword>
<keyword evidence="2 7" id="KW-0808">Transferase</keyword>
<dbReference type="Gene3D" id="3.90.1200.10">
    <property type="match status" value="1"/>
</dbReference>
<dbReference type="RefSeq" id="WP_122823037.1">
    <property type="nucleotide sequence ID" value="NZ_CP033325.1"/>
</dbReference>
<organism evidence="10 11">
    <name type="scientific">Georgenia faecalis</name>
    <dbReference type="NCBI Taxonomy" id="2483799"/>
    <lineage>
        <taxon>Bacteria</taxon>
        <taxon>Bacillati</taxon>
        <taxon>Actinomycetota</taxon>
        <taxon>Actinomycetes</taxon>
        <taxon>Micrococcales</taxon>
        <taxon>Bogoriellaceae</taxon>
        <taxon>Georgenia</taxon>
    </lineage>
</organism>
<dbReference type="PANTHER" id="PTHR21310">
    <property type="entry name" value="AMINOGLYCOSIDE PHOSPHOTRANSFERASE-RELATED-RELATED"/>
    <property type="match status" value="1"/>
</dbReference>
<keyword evidence="4 7" id="KW-0418">Kinase</keyword>
<dbReference type="PANTHER" id="PTHR21310:SF41">
    <property type="entry name" value="3'-PHOSPHOTRANSFERASE, PUTATIVE-RELATED"/>
    <property type="match status" value="1"/>
</dbReference>
<protein>
    <submittedName>
        <fullName evidence="10">Aminoglycoside 3'-phosphotransferase</fullName>
    </submittedName>
</protein>
<evidence type="ECO:0000313" key="11">
    <source>
        <dbReference type="Proteomes" id="UP001595955"/>
    </source>
</evidence>
<reference evidence="11" key="1">
    <citation type="journal article" date="2019" name="Int. J. Syst. Evol. Microbiol.">
        <title>The Global Catalogue of Microorganisms (GCM) 10K type strain sequencing project: providing services to taxonomists for standard genome sequencing and annotation.</title>
        <authorList>
            <consortium name="The Broad Institute Genomics Platform"/>
            <consortium name="The Broad Institute Genome Sequencing Center for Infectious Disease"/>
            <person name="Wu L."/>
            <person name="Ma J."/>
        </authorList>
    </citation>
    <scope>NUCLEOTIDE SEQUENCE [LARGE SCALE GENOMIC DNA]</scope>
    <source>
        <strain evidence="11">JCM 3369</strain>
    </source>
</reference>
<accession>A0ABV9D6F0</accession>
<evidence type="ECO:0000256" key="7">
    <source>
        <dbReference type="PIRNR" id="PIRNR000706"/>
    </source>
</evidence>
<dbReference type="EMBL" id="JBHSGF010000001">
    <property type="protein sequence ID" value="MFC4553793.1"/>
    <property type="molecule type" value="Genomic_DNA"/>
</dbReference>
<dbReference type="InterPro" id="IPR011009">
    <property type="entry name" value="Kinase-like_dom_sf"/>
</dbReference>
<keyword evidence="5 7" id="KW-0067">ATP-binding</keyword>
<evidence type="ECO:0000256" key="5">
    <source>
        <dbReference type="ARBA" id="ARBA00022840"/>
    </source>
</evidence>
<proteinExistence type="inferred from homology"/>
<sequence>MTGGRAPEVPAPGGPAGSGRVISEIPTSPVDVPAAVSVLAGDEPARPVWRNQLGGLTFELGGGARRRFVKWAPAGSGLDLAAEARRLAWVQDRTPVPQVLDAGEDDDGAWLLTRALPGRSAVEWATDPRQAVVAVGEGLRAFHEALPVAGCPFSWAAEERLARAEAHRRAGGTDPARWEPEHRALGVERAFSLAAQIPPVEHLVVCHGDACVPNTLVGDDGRWSGHVDLGALGLADRWADLAAATWSTRWNYGPGWERLLLDAYGVAPDEERTRYYRLLWDLGP</sequence>
<feature type="domain" description="Aminoglycoside phosphotransferase" evidence="9">
    <location>
        <begin position="56"/>
        <end position="275"/>
    </location>
</feature>
<dbReference type="InterPro" id="IPR051678">
    <property type="entry name" value="AGP_Transferase"/>
</dbReference>
<evidence type="ECO:0000256" key="1">
    <source>
        <dbReference type="ARBA" id="ARBA00006219"/>
    </source>
</evidence>
<comment type="caution">
    <text evidence="10">The sequence shown here is derived from an EMBL/GenBank/DDBJ whole genome shotgun (WGS) entry which is preliminary data.</text>
</comment>
<evidence type="ECO:0000256" key="8">
    <source>
        <dbReference type="SAM" id="MobiDB-lite"/>
    </source>
</evidence>
<gene>
    <name evidence="10" type="ORF">ACFO3F_00910</name>
</gene>
<dbReference type="Proteomes" id="UP001595955">
    <property type="component" value="Unassembled WGS sequence"/>
</dbReference>
<keyword evidence="11" id="KW-1185">Reference proteome</keyword>
<dbReference type="InterPro" id="IPR024165">
    <property type="entry name" value="Kan/Strep_kinase"/>
</dbReference>
<evidence type="ECO:0000259" key="9">
    <source>
        <dbReference type="Pfam" id="PF01636"/>
    </source>
</evidence>
<dbReference type="CDD" id="cd05150">
    <property type="entry name" value="APH"/>
    <property type="match status" value="1"/>
</dbReference>
<evidence type="ECO:0000256" key="2">
    <source>
        <dbReference type="ARBA" id="ARBA00022679"/>
    </source>
</evidence>
<evidence type="ECO:0000256" key="4">
    <source>
        <dbReference type="ARBA" id="ARBA00022777"/>
    </source>
</evidence>
<dbReference type="PIRSF" id="PIRSF000706">
    <property type="entry name" value="Kanamycin_kin"/>
    <property type="match status" value="1"/>
</dbReference>
<dbReference type="Pfam" id="PF01636">
    <property type="entry name" value="APH"/>
    <property type="match status" value="1"/>
</dbReference>
<dbReference type="SUPFAM" id="SSF56112">
    <property type="entry name" value="Protein kinase-like (PK-like)"/>
    <property type="match status" value="1"/>
</dbReference>
<dbReference type="InterPro" id="IPR002575">
    <property type="entry name" value="Aminoglycoside_PTrfase"/>
</dbReference>
<keyword evidence="3 7" id="KW-0547">Nucleotide-binding</keyword>
<evidence type="ECO:0000256" key="3">
    <source>
        <dbReference type="ARBA" id="ARBA00022741"/>
    </source>
</evidence>